<dbReference type="GO" id="GO:0018580">
    <property type="term" value="F:nitronate monooxygenase activity"/>
    <property type="evidence" value="ECO:0007669"/>
    <property type="project" value="InterPro"/>
</dbReference>
<reference evidence="4 5" key="1">
    <citation type="submission" date="2013-07" db="EMBL/GenBank/DDBJ databases">
        <title>Genome of Archaeoglobus fulgidus.</title>
        <authorList>
            <person name="Fiebig A."/>
            <person name="Birkeland N.-K."/>
        </authorList>
    </citation>
    <scope>NUCLEOTIDE SEQUENCE [LARGE SCALE GENOMIC DNA]</scope>
    <source>
        <strain evidence="4 5">DSM 8774</strain>
    </source>
</reference>
<dbReference type="InterPro" id="IPR013785">
    <property type="entry name" value="Aldolase_TIM"/>
</dbReference>
<dbReference type="GeneID" id="24795920"/>
<dbReference type="RefSeq" id="WP_010879662.1">
    <property type="nucleotide sequence ID" value="NZ_CP006577.1"/>
</dbReference>
<dbReference type="Proteomes" id="UP000028501">
    <property type="component" value="Chromosome"/>
</dbReference>
<protein>
    <submittedName>
        <fullName evidence="4">Dioxygenase</fullName>
        <ecNumber evidence="4">1.3.1.-</ecNumber>
    </submittedName>
</protein>
<keyword evidence="1" id="KW-0285">Flavoprotein</keyword>
<dbReference type="Pfam" id="PF03060">
    <property type="entry name" value="NMO"/>
    <property type="match status" value="2"/>
</dbReference>
<evidence type="ECO:0000256" key="1">
    <source>
        <dbReference type="ARBA" id="ARBA00022630"/>
    </source>
</evidence>
<gene>
    <name evidence="4" type="ORF">AFULGI_00024440</name>
</gene>
<dbReference type="EMBL" id="CP006577">
    <property type="protein sequence ID" value="AIG99161.1"/>
    <property type="molecule type" value="Genomic_DNA"/>
</dbReference>
<evidence type="ECO:0000313" key="4">
    <source>
        <dbReference type="EMBL" id="AIG99161.1"/>
    </source>
</evidence>
<dbReference type="EC" id="1.3.1.-" evidence="4"/>
<dbReference type="PANTHER" id="PTHR32332">
    <property type="entry name" value="2-NITROPROPANE DIOXYGENASE"/>
    <property type="match status" value="1"/>
</dbReference>
<dbReference type="SUPFAM" id="SSF51412">
    <property type="entry name" value="Inosine monophosphate dehydrogenase (IMPDH)"/>
    <property type="match status" value="1"/>
</dbReference>
<dbReference type="HOGENOM" id="CLU_038732_1_1_2"/>
<evidence type="ECO:0000256" key="2">
    <source>
        <dbReference type="ARBA" id="ARBA00022643"/>
    </source>
</evidence>
<dbReference type="CDD" id="cd04730">
    <property type="entry name" value="NPD_like"/>
    <property type="match status" value="1"/>
</dbReference>
<name>A0A075WGP1_ARCFL</name>
<accession>A0A075WGP1</accession>
<dbReference type="GO" id="GO:0051213">
    <property type="term" value="F:dioxygenase activity"/>
    <property type="evidence" value="ECO:0007669"/>
    <property type="project" value="UniProtKB-KW"/>
</dbReference>
<keyword evidence="3 4" id="KW-0560">Oxidoreductase</keyword>
<evidence type="ECO:0000313" key="5">
    <source>
        <dbReference type="Proteomes" id="UP000028501"/>
    </source>
</evidence>
<keyword evidence="2" id="KW-0288">FMN</keyword>
<keyword evidence="4" id="KW-0223">Dioxygenase</keyword>
<dbReference type="InterPro" id="IPR004136">
    <property type="entry name" value="NMO"/>
</dbReference>
<dbReference type="KEGG" id="afg:AFULGI_00024440"/>
<evidence type="ECO:0000256" key="3">
    <source>
        <dbReference type="ARBA" id="ARBA00023002"/>
    </source>
</evidence>
<dbReference type="PANTHER" id="PTHR32332:SF20">
    <property type="entry name" value="2-NITROPROPANE DIOXYGENASE-LIKE PROTEIN"/>
    <property type="match status" value="1"/>
</dbReference>
<proteinExistence type="predicted"/>
<dbReference type="Gene3D" id="3.20.20.70">
    <property type="entry name" value="Aldolase class I"/>
    <property type="match status" value="1"/>
</dbReference>
<sequence length="274" mass="28680">MNRIAKLLKTKYPIVQGPMAGITLGEFASTVSEAGGLGVIASAGLSPEKLKEEIEKVKNRTDKPFAVNIPIYQPGSEKNLETALKADVGIIYTSAGSPEKYTERVKESGAKVIHKVSRLKEGLKAEKAGVDAVVAMGFEAGGIIGRSGVTSFCLIPELADNLSIPVVAAGGIADERGFAAALILGAEGVEIGTRLLATKECPVPESIKQAILKATCDSTMVIESPVVMRALKPELSGDSENPALGGQVSGLIKEILTVEEVIRKIAEGLNKAKF</sequence>
<organism evidence="4 5">
    <name type="scientific">Archaeoglobus fulgidus DSM 8774</name>
    <dbReference type="NCBI Taxonomy" id="1344584"/>
    <lineage>
        <taxon>Archaea</taxon>
        <taxon>Methanobacteriati</taxon>
        <taxon>Methanobacteriota</taxon>
        <taxon>Archaeoglobi</taxon>
        <taxon>Archaeoglobales</taxon>
        <taxon>Archaeoglobaceae</taxon>
        <taxon>Archaeoglobus</taxon>
    </lineage>
</organism>
<dbReference type="AlphaFoldDB" id="A0A075WGP1"/>